<dbReference type="InterPro" id="IPR016161">
    <property type="entry name" value="Ald_DH/histidinol_DH"/>
</dbReference>
<dbReference type="PROSITE" id="PS00687">
    <property type="entry name" value="ALDEHYDE_DEHYDR_GLU"/>
    <property type="match status" value="1"/>
</dbReference>
<dbReference type="Pfam" id="PF00171">
    <property type="entry name" value="Aldedh"/>
    <property type="match status" value="1"/>
</dbReference>
<comment type="similarity">
    <text evidence="1 4">Belongs to the aldehyde dehydrogenase family.</text>
</comment>
<dbReference type="InterPro" id="IPR015590">
    <property type="entry name" value="Aldehyde_DH_dom"/>
</dbReference>
<dbReference type="InterPro" id="IPR016163">
    <property type="entry name" value="Ald_DH_C"/>
</dbReference>
<feature type="active site" evidence="3">
    <location>
        <position position="253"/>
    </location>
</feature>
<dbReference type="GO" id="GO:0016620">
    <property type="term" value="F:oxidoreductase activity, acting on the aldehyde or oxo group of donors, NAD or NADP as acceptor"/>
    <property type="evidence" value="ECO:0007669"/>
    <property type="project" value="InterPro"/>
</dbReference>
<dbReference type="SUPFAM" id="SSF53720">
    <property type="entry name" value="ALDH-like"/>
    <property type="match status" value="1"/>
</dbReference>
<dbReference type="FunFam" id="3.40.605.10:FF:000007">
    <property type="entry name" value="NAD/NADP-dependent betaine aldehyde dehydrogenase"/>
    <property type="match status" value="1"/>
</dbReference>
<feature type="domain" description="Aldehyde dehydrogenase" evidence="5">
    <location>
        <begin position="16"/>
        <end position="477"/>
    </location>
</feature>
<sequence>MVWQGNYAQFFIGGEWVRPKSAETIEVINPFTGKPIANVPAGSAEDMDRAVAAARQAFDQGEWPRATLQERMRVLRRLSELLGERTEDFASIVTDEMGCPITLSRSMQAASPKVLLDSFLELAQRYPFTDVRQSATGRALVLREPVGVVAAVVPWNAPLLITMLKLAPALLSGCTMVLKPAPDTPLDAYLLGELLVEAGLPAGVVNIVPADREASEHLVTHPGVDKVTFTGSTAAGRRVASLCGNDLKRVTLELGGKSAAVLLDDADLAAAAESLRVGSFRNSGQVCSLKTRIVVPRSREAEFLDVFRSVVSSMPVGDPKDPGTQIGPLVSARQRERVEGYIESGRAQGARVVLGGERPADLAEGFFVEPTVFAGVTPSMTIAQEEIFGPVVSVLTYDDEDQAVAIANDSSYGLNGSVFTADPERGVALARRIRTGTVEVNGSPVGFHAPIGGFKSSGIGREAGLEGFDAYVELKSIGLPQGFDVPA</sequence>
<dbReference type="CDD" id="cd07139">
    <property type="entry name" value="ALDH_AldA-Rv0768"/>
    <property type="match status" value="1"/>
</dbReference>
<evidence type="ECO:0000256" key="2">
    <source>
        <dbReference type="ARBA" id="ARBA00023002"/>
    </source>
</evidence>
<comment type="caution">
    <text evidence="6">The sequence shown here is derived from an EMBL/GenBank/DDBJ whole genome shotgun (WGS) entry which is preliminary data.</text>
</comment>
<organism evidence="6 7">
    <name type="scientific">Streptomyces bauhiniae</name>
    <dbReference type="NCBI Taxonomy" id="2340725"/>
    <lineage>
        <taxon>Bacteria</taxon>
        <taxon>Bacillati</taxon>
        <taxon>Actinomycetota</taxon>
        <taxon>Actinomycetes</taxon>
        <taxon>Kitasatosporales</taxon>
        <taxon>Streptomycetaceae</taxon>
        <taxon>Streptomyces</taxon>
    </lineage>
</organism>
<dbReference type="EMBL" id="SRRT01000002">
    <property type="protein sequence ID" value="TGN79404.1"/>
    <property type="molecule type" value="Genomic_DNA"/>
</dbReference>
<dbReference type="PANTHER" id="PTHR42804">
    <property type="entry name" value="ALDEHYDE DEHYDROGENASE"/>
    <property type="match status" value="1"/>
</dbReference>
<dbReference type="GeneID" id="95447371"/>
<proteinExistence type="inferred from homology"/>
<keyword evidence="7" id="KW-1185">Reference proteome</keyword>
<dbReference type="Gene3D" id="3.40.309.10">
    <property type="entry name" value="Aldehyde Dehydrogenase, Chain A, domain 2"/>
    <property type="match status" value="1"/>
</dbReference>
<gene>
    <name evidence="6" type="ORF">E5083_07140</name>
</gene>
<dbReference type="Gene3D" id="3.40.605.10">
    <property type="entry name" value="Aldehyde Dehydrogenase, Chain A, domain 1"/>
    <property type="match status" value="1"/>
</dbReference>
<dbReference type="RefSeq" id="WP_135784745.1">
    <property type="nucleotide sequence ID" value="NZ_SRRT01000002.1"/>
</dbReference>
<dbReference type="Proteomes" id="UP000298159">
    <property type="component" value="Unassembled WGS sequence"/>
</dbReference>
<evidence type="ECO:0000313" key="6">
    <source>
        <dbReference type="EMBL" id="TGN79404.1"/>
    </source>
</evidence>
<name>A0A4Z1DBP2_9ACTN</name>
<evidence type="ECO:0000313" key="7">
    <source>
        <dbReference type="Proteomes" id="UP000298159"/>
    </source>
</evidence>
<evidence type="ECO:0000256" key="1">
    <source>
        <dbReference type="ARBA" id="ARBA00009986"/>
    </source>
</evidence>
<evidence type="ECO:0000256" key="4">
    <source>
        <dbReference type="RuleBase" id="RU003345"/>
    </source>
</evidence>
<protein>
    <submittedName>
        <fullName evidence="6">Aldehyde dehydrogenase</fullName>
    </submittedName>
</protein>
<dbReference type="InterPro" id="IPR029510">
    <property type="entry name" value="Ald_DH_CS_GLU"/>
</dbReference>
<keyword evidence="2 4" id="KW-0560">Oxidoreductase</keyword>
<dbReference type="PANTHER" id="PTHR42804:SF1">
    <property type="entry name" value="ALDEHYDE DEHYDROGENASE-RELATED"/>
    <property type="match status" value="1"/>
</dbReference>
<reference evidence="6 7" key="1">
    <citation type="submission" date="2019-04" db="EMBL/GenBank/DDBJ databases">
        <title>Streptomyces sp. nov. Bv016 isolated from bark of Buahinia variegata.</title>
        <authorList>
            <person name="Kanchanasin P."/>
            <person name="Tanasupawat S."/>
            <person name="Yuki M."/>
            <person name="Kudo T."/>
        </authorList>
    </citation>
    <scope>NUCLEOTIDE SEQUENCE [LARGE SCALE GENOMIC DNA]</scope>
    <source>
        <strain evidence="6 7">Bv016</strain>
    </source>
</reference>
<evidence type="ECO:0000259" key="5">
    <source>
        <dbReference type="Pfam" id="PF00171"/>
    </source>
</evidence>
<dbReference type="FunFam" id="3.40.309.10:FF:000012">
    <property type="entry name" value="Betaine aldehyde dehydrogenase"/>
    <property type="match status" value="1"/>
</dbReference>
<evidence type="ECO:0000256" key="3">
    <source>
        <dbReference type="PROSITE-ProRule" id="PRU10007"/>
    </source>
</evidence>
<dbReference type="AlphaFoldDB" id="A0A4Z1DBP2"/>
<dbReference type="InterPro" id="IPR016162">
    <property type="entry name" value="Ald_DH_N"/>
</dbReference>
<accession>A0A4Z1DBP2</accession>